<dbReference type="InterPro" id="IPR039660">
    <property type="entry name" value="Ribosomal_eL14"/>
</dbReference>
<feature type="domain" description="KOW" evidence="6">
    <location>
        <begin position="9"/>
        <end position="34"/>
    </location>
</feature>
<sequence length="46" mass="4977">MGFSRYVEVGRVVYINYGADAGKIATVIDIVDQNKCLVDGPEEITG</sequence>
<evidence type="ECO:0000256" key="1">
    <source>
        <dbReference type="ARBA" id="ARBA00004229"/>
    </source>
</evidence>
<dbReference type="PANTHER" id="PTHR11127">
    <property type="entry name" value="60S RIBOSOMAL PROTEIN L14"/>
    <property type="match status" value="1"/>
</dbReference>
<gene>
    <name evidence="7" type="ORF">THAOC_30354</name>
</gene>
<comment type="subcellular location">
    <subcellularLocation>
        <location evidence="1">Plastid</location>
        <location evidence="1">Chloroplast</location>
    </subcellularLocation>
</comment>
<evidence type="ECO:0000313" key="7">
    <source>
        <dbReference type="EMBL" id="EJK50611.1"/>
    </source>
</evidence>
<dbReference type="GO" id="GO:0022625">
    <property type="term" value="C:cytosolic large ribosomal subunit"/>
    <property type="evidence" value="ECO:0007669"/>
    <property type="project" value="TreeGrafter"/>
</dbReference>
<keyword evidence="4" id="KW-0689">Ribosomal protein</keyword>
<dbReference type="Gene3D" id="2.30.30.30">
    <property type="match status" value="1"/>
</dbReference>
<dbReference type="OrthoDB" id="1875589at2759"/>
<dbReference type="EMBL" id="AGNL01043338">
    <property type="protein sequence ID" value="EJK50611.1"/>
    <property type="molecule type" value="Genomic_DNA"/>
</dbReference>
<dbReference type="InterPro" id="IPR005824">
    <property type="entry name" value="KOW"/>
</dbReference>
<keyword evidence="8" id="KW-1185">Reference proteome</keyword>
<evidence type="ECO:0000256" key="4">
    <source>
        <dbReference type="ARBA" id="ARBA00022980"/>
    </source>
</evidence>
<evidence type="ECO:0000256" key="5">
    <source>
        <dbReference type="ARBA" id="ARBA00023274"/>
    </source>
</evidence>
<keyword evidence="5" id="KW-0687">Ribonucleoprotein</keyword>
<dbReference type="OMA" id="KLCFVVD"/>
<evidence type="ECO:0000313" key="8">
    <source>
        <dbReference type="Proteomes" id="UP000266841"/>
    </source>
</evidence>
<dbReference type="GO" id="GO:0003735">
    <property type="term" value="F:structural constituent of ribosome"/>
    <property type="evidence" value="ECO:0007669"/>
    <property type="project" value="InterPro"/>
</dbReference>
<evidence type="ECO:0000256" key="3">
    <source>
        <dbReference type="ARBA" id="ARBA00022640"/>
    </source>
</evidence>
<dbReference type="Proteomes" id="UP000266841">
    <property type="component" value="Unassembled WGS sequence"/>
</dbReference>
<dbReference type="PANTHER" id="PTHR11127:SF2">
    <property type="entry name" value="LARGE RIBOSOMAL SUBUNIT PROTEIN EL14"/>
    <property type="match status" value="1"/>
</dbReference>
<accession>K0RNY6</accession>
<dbReference type="SUPFAM" id="SSF50104">
    <property type="entry name" value="Translation proteins SH3-like domain"/>
    <property type="match status" value="1"/>
</dbReference>
<keyword evidence="2" id="KW-0150">Chloroplast</keyword>
<dbReference type="GO" id="GO:0009507">
    <property type="term" value="C:chloroplast"/>
    <property type="evidence" value="ECO:0007669"/>
    <property type="project" value="UniProtKB-SubCell"/>
</dbReference>
<dbReference type="GO" id="GO:0003723">
    <property type="term" value="F:RNA binding"/>
    <property type="evidence" value="ECO:0007669"/>
    <property type="project" value="InterPro"/>
</dbReference>
<name>K0RNY6_THAOC</name>
<protein>
    <recommendedName>
        <fullName evidence="6">KOW domain-containing protein</fullName>
    </recommendedName>
</protein>
<feature type="non-terminal residue" evidence="7">
    <location>
        <position position="46"/>
    </location>
</feature>
<comment type="caution">
    <text evidence="7">The sequence shown here is derived from an EMBL/GenBank/DDBJ whole genome shotgun (WGS) entry which is preliminary data.</text>
</comment>
<dbReference type="AlphaFoldDB" id="K0RNY6"/>
<dbReference type="CDD" id="cd23702">
    <property type="entry name" value="eL14"/>
    <property type="match status" value="1"/>
</dbReference>
<reference evidence="7 8" key="1">
    <citation type="journal article" date="2012" name="Genome Biol.">
        <title>Genome and low-iron response of an oceanic diatom adapted to chronic iron limitation.</title>
        <authorList>
            <person name="Lommer M."/>
            <person name="Specht M."/>
            <person name="Roy A.S."/>
            <person name="Kraemer L."/>
            <person name="Andreson R."/>
            <person name="Gutowska M.A."/>
            <person name="Wolf J."/>
            <person name="Bergner S.V."/>
            <person name="Schilhabel M.B."/>
            <person name="Klostermeier U.C."/>
            <person name="Beiko R.G."/>
            <person name="Rosenstiel P."/>
            <person name="Hippler M."/>
            <person name="Laroche J."/>
        </authorList>
    </citation>
    <scope>NUCLEOTIDE SEQUENCE [LARGE SCALE GENOMIC DNA]</scope>
    <source>
        <strain evidence="7 8">CCMP1005</strain>
    </source>
</reference>
<dbReference type="GO" id="GO:0042273">
    <property type="term" value="P:ribosomal large subunit biogenesis"/>
    <property type="evidence" value="ECO:0007669"/>
    <property type="project" value="TreeGrafter"/>
</dbReference>
<dbReference type="Pfam" id="PF00467">
    <property type="entry name" value="KOW"/>
    <property type="match status" value="1"/>
</dbReference>
<keyword evidence="3" id="KW-0934">Plastid</keyword>
<dbReference type="InterPro" id="IPR014722">
    <property type="entry name" value="Rib_uL2_dom2"/>
</dbReference>
<evidence type="ECO:0000259" key="6">
    <source>
        <dbReference type="Pfam" id="PF00467"/>
    </source>
</evidence>
<organism evidence="7 8">
    <name type="scientific">Thalassiosira oceanica</name>
    <name type="common">Marine diatom</name>
    <dbReference type="NCBI Taxonomy" id="159749"/>
    <lineage>
        <taxon>Eukaryota</taxon>
        <taxon>Sar</taxon>
        <taxon>Stramenopiles</taxon>
        <taxon>Ochrophyta</taxon>
        <taxon>Bacillariophyta</taxon>
        <taxon>Coscinodiscophyceae</taxon>
        <taxon>Thalassiosirophycidae</taxon>
        <taxon>Thalassiosirales</taxon>
        <taxon>Thalassiosiraceae</taxon>
        <taxon>Thalassiosira</taxon>
    </lineage>
</organism>
<dbReference type="InterPro" id="IPR008991">
    <property type="entry name" value="Translation_prot_SH3-like_sf"/>
</dbReference>
<evidence type="ECO:0000256" key="2">
    <source>
        <dbReference type="ARBA" id="ARBA00022528"/>
    </source>
</evidence>
<proteinExistence type="predicted"/>